<dbReference type="RefSeq" id="XP_013240300.1">
    <property type="nucleotide sequence ID" value="XM_013384846.1"/>
</dbReference>
<dbReference type="InterPro" id="IPR059033">
    <property type="entry name" value="C144_05_dom"/>
</dbReference>
<keyword evidence="4" id="KW-0863">Zinc-finger</keyword>
<dbReference type="InterPro" id="IPR000330">
    <property type="entry name" value="SNF2_N"/>
</dbReference>
<dbReference type="InterPro" id="IPR052583">
    <property type="entry name" value="ATP-helicase/E3_Ub-Ligase"/>
</dbReference>
<dbReference type="GO" id="GO:0005524">
    <property type="term" value="F:ATP binding"/>
    <property type="evidence" value="ECO:0007669"/>
    <property type="project" value="InterPro"/>
</dbReference>
<dbReference type="InterPro" id="IPR038718">
    <property type="entry name" value="SNF2-like_sf"/>
</dbReference>
<evidence type="ECO:0000256" key="2">
    <source>
        <dbReference type="ARBA" id="ARBA00022801"/>
    </source>
</evidence>
<dbReference type="GO" id="GO:0016787">
    <property type="term" value="F:hydrolase activity"/>
    <property type="evidence" value="ECO:0007669"/>
    <property type="project" value="UniProtKB-KW"/>
</dbReference>
<dbReference type="Gene3D" id="3.40.50.300">
    <property type="entry name" value="P-loop containing nucleotide triphosphate hydrolases"/>
    <property type="match status" value="1"/>
</dbReference>
<name>A0A066VF59_TILAU</name>
<dbReference type="STRING" id="1037660.A0A066VF59"/>
<evidence type="ECO:0000256" key="3">
    <source>
        <dbReference type="ARBA" id="ARBA00022840"/>
    </source>
</evidence>
<evidence type="ECO:0000256" key="4">
    <source>
        <dbReference type="PROSITE-ProRule" id="PRU00175"/>
    </source>
</evidence>
<dbReference type="Proteomes" id="UP000027361">
    <property type="component" value="Unassembled WGS sequence"/>
</dbReference>
<feature type="domain" description="Helicase C-terminal" evidence="7">
    <location>
        <begin position="1548"/>
        <end position="1706"/>
    </location>
</feature>
<dbReference type="PROSITE" id="PS51194">
    <property type="entry name" value="HELICASE_CTER"/>
    <property type="match status" value="1"/>
</dbReference>
<dbReference type="FunCoup" id="A0A066VF59">
    <property type="interactions" value="364"/>
</dbReference>
<dbReference type="InterPro" id="IPR001841">
    <property type="entry name" value="Znf_RING"/>
</dbReference>
<dbReference type="SUPFAM" id="SSF57850">
    <property type="entry name" value="RING/U-box"/>
    <property type="match status" value="1"/>
</dbReference>
<dbReference type="Pfam" id="PF26021">
    <property type="entry name" value="Ferritin_C144_05"/>
    <property type="match status" value="1"/>
</dbReference>
<evidence type="ECO:0000313" key="8">
    <source>
        <dbReference type="EMBL" id="KDN37235.1"/>
    </source>
</evidence>
<keyword evidence="3" id="KW-0067">ATP-binding</keyword>
<evidence type="ECO:0008006" key="10">
    <source>
        <dbReference type="Google" id="ProtNLM"/>
    </source>
</evidence>
<organism evidence="8 9">
    <name type="scientific">Tilletiaria anomala (strain ATCC 24038 / CBS 436.72 / UBC 951)</name>
    <dbReference type="NCBI Taxonomy" id="1037660"/>
    <lineage>
        <taxon>Eukaryota</taxon>
        <taxon>Fungi</taxon>
        <taxon>Dikarya</taxon>
        <taxon>Basidiomycota</taxon>
        <taxon>Ustilaginomycotina</taxon>
        <taxon>Exobasidiomycetes</taxon>
        <taxon>Georgefischeriales</taxon>
        <taxon>Tilletiariaceae</taxon>
        <taxon>Tilletiaria</taxon>
    </lineage>
</organism>
<dbReference type="Pfam" id="PF00176">
    <property type="entry name" value="SNF2-rel_dom"/>
    <property type="match status" value="1"/>
</dbReference>
<dbReference type="SMART" id="SM00487">
    <property type="entry name" value="DEXDc"/>
    <property type="match status" value="1"/>
</dbReference>
<dbReference type="InterPro" id="IPR014001">
    <property type="entry name" value="Helicase_ATP-bd"/>
</dbReference>
<reference evidence="8 9" key="1">
    <citation type="submission" date="2014-05" db="EMBL/GenBank/DDBJ databases">
        <title>Draft genome sequence of a rare smut relative, Tilletiaria anomala UBC 951.</title>
        <authorList>
            <consortium name="DOE Joint Genome Institute"/>
            <person name="Toome M."/>
            <person name="Kuo A."/>
            <person name="Henrissat B."/>
            <person name="Lipzen A."/>
            <person name="Tritt A."/>
            <person name="Yoshinaga Y."/>
            <person name="Zane M."/>
            <person name="Barry K."/>
            <person name="Grigoriev I.V."/>
            <person name="Spatafora J.W."/>
            <person name="Aimea M.C."/>
        </authorList>
    </citation>
    <scope>NUCLEOTIDE SEQUENCE [LARGE SCALE GENOMIC DNA]</scope>
    <source>
        <strain evidence="8 9">UBC 951</strain>
    </source>
</reference>
<comment type="caution">
    <text evidence="8">The sequence shown here is derived from an EMBL/GenBank/DDBJ whole genome shotgun (WGS) entry which is preliminary data.</text>
</comment>
<dbReference type="InterPro" id="IPR027417">
    <property type="entry name" value="P-loop_NTPase"/>
</dbReference>
<dbReference type="SMART" id="SM00490">
    <property type="entry name" value="HELICc"/>
    <property type="match status" value="1"/>
</dbReference>
<dbReference type="InterPro" id="IPR049730">
    <property type="entry name" value="SNF2/RAD54-like_C"/>
</dbReference>
<dbReference type="InterPro" id="IPR001650">
    <property type="entry name" value="Helicase_C-like"/>
</dbReference>
<dbReference type="Gene3D" id="3.30.40.10">
    <property type="entry name" value="Zinc/RING finger domain, C3HC4 (zinc finger)"/>
    <property type="match status" value="1"/>
</dbReference>
<keyword evidence="4" id="KW-0862">Zinc</keyword>
<dbReference type="SUPFAM" id="SSF52540">
    <property type="entry name" value="P-loop containing nucleoside triphosphate hydrolases"/>
    <property type="match status" value="2"/>
</dbReference>
<evidence type="ECO:0000256" key="1">
    <source>
        <dbReference type="ARBA" id="ARBA00022741"/>
    </source>
</evidence>
<proteinExistence type="predicted"/>
<keyword evidence="1" id="KW-0547">Nucleotide-binding</keyword>
<dbReference type="PANTHER" id="PTHR45865">
    <property type="entry name" value="E3 UBIQUITIN-PROTEIN LIGASE SHPRH FAMILY MEMBER"/>
    <property type="match status" value="1"/>
</dbReference>
<dbReference type="PROSITE" id="PS50089">
    <property type="entry name" value="ZF_RING_2"/>
    <property type="match status" value="1"/>
</dbReference>
<dbReference type="GO" id="GO:0061630">
    <property type="term" value="F:ubiquitin protein ligase activity"/>
    <property type="evidence" value="ECO:0007669"/>
    <property type="project" value="TreeGrafter"/>
</dbReference>
<feature type="domain" description="RING-type" evidence="6">
    <location>
        <begin position="1448"/>
        <end position="1487"/>
    </location>
</feature>
<evidence type="ECO:0000259" key="6">
    <source>
        <dbReference type="PROSITE" id="PS50089"/>
    </source>
</evidence>
<dbReference type="PANTHER" id="PTHR45865:SF1">
    <property type="entry name" value="E3 UBIQUITIN-PROTEIN LIGASE SHPRH"/>
    <property type="match status" value="1"/>
</dbReference>
<evidence type="ECO:0000259" key="7">
    <source>
        <dbReference type="PROSITE" id="PS51194"/>
    </source>
</evidence>
<gene>
    <name evidence="8" type="ORF">K437DRAFT_259885</name>
</gene>
<dbReference type="SMART" id="SM00184">
    <property type="entry name" value="RING"/>
    <property type="match status" value="1"/>
</dbReference>
<keyword evidence="2" id="KW-0378">Hydrolase</keyword>
<evidence type="ECO:0000256" key="5">
    <source>
        <dbReference type="SAM" id="MobiDB-lite"/>
    </source>
</evidence>
<keyword evidence="9" id="KW-1185">Reference proteome</keyword>
<dbReference type="Pfam" id="PF13923">
    <property type="entry name" value="zf-C3HC4_2"/>
    <property type="match status" value="1"/>
</dbReference>
<dbReference type="GO" id="GO:0006974">
    <property type="term" value="P:DNA damage response"/>
    <property type="evidence" value="ECO:0007669"/>
    <property type="project" value="TreeGrafter"/>
</dbReference>
<dbReference type="OrthoDB" id="5330228at2759"/>
<dbReference type="GO" id="GO:0008270">
    <property type="term" value="F:zinc ion binding"/>
    <property type="evidence" value="ECO:0007669"/>
    <property type="project" value="UniProtKB-KW"/>
</dbReference>
<dbReference type="Pfam" id="PF00271">
    <property type="entry name" value="Helicase_C"/>
    <property type="match status" value="1"/>
</dbReference>
<dbReference type="CDD" id="cd18793">
    <property type="entry name" value="SF2_C_SNF"/>
    <property type="match status" value="1"/>
</dbReference>
<dbReference type="InParanoid" id="A0A066VF59"/>
<sequence length="1735" mass="193589">MPANDVGPSLYDSPQCTIRPIQLYDAVPSAPLRMERPDAVQTIARGKQREDARREKSQKSLREVPVPNLDFVDLSYATAFAACCAVADKTGFSYVHKGSTSRNPILIDSESPPALHAKCCEAISTRVEASSARRNKGIAVGNKCSSSRRATSTKEVLAQHHPQLPVNKRRRVEIDLSSALSTPSISSTPVASTSIQPAHCGSGSEDELTNHAEVSVEEAAMNRKFRANEAGFTLVDTRLAYRIEAQSCDVQEFAALHQLLALEEGRGTALRVSLSASKKLSKGQDDQDPVALEGDEAAAGHAHSPLANSTLHAYLADITGCVPYSTASAAQPPFLATLPLLNSSLHNPTPRGLTNGTWVLAALRLHAQGRVRLEASLARFEPQDRYADESGSDQAEENECLDFCLHIKVDVLQAAFSKASDCRVARDTLDVLRFAAGLPQRCTTEQARNERETFSALQETVAVEVDNDATEDADEDAEILRKTPPDASLVYESMPSPSRALDYGATILQHPDLVPTLLPFQRRSVGFLLGREGKRFEVAGKDGQFELVEAKGIMTARGTVPLGFWYEEVFLYALPGERLFFDSMYGCFTHDEEAAAKRDVKGGILAEEMGLGKTVEIIALILHNPAPASHTSAPAYYNAPLELHVTPVKATLIIAPETLREQWIEEMARHAPSLTVYSFPGHVQAAKDVVAFARKCQEAPSPAPAGGSDSAKENGIGWVDFAQRFDVIIVSFPVLSHELHTARTAPERSRRKERKYERPRSPLIQLEFHRVCVDEVQLFSKGAMLNQAFQTVSMIPRQSSIAVSGTPVKMIRDLQSMSQFLRIPGFELAHATEHLVSARMKPQLIRMLRLLSTRQTKDNVSEELAIPKQIRQLVPVNFTSIESAFYKDQWNLGLAELGLRDDGSKVRETMELDPPLMRDILSRLRRACTHPHIAMRSVRNTLAYGATFNLRSIDDVLDLMLERTRADWYRTRLGLVSKSIDRVSLMLQNKDDGDRHLKAQDTLETLKEECTATVAEIEATLDQARLRGPLYRFTEDEVAQATSRRGEEAESEETEALRARNLHMRDVQGRLRGWLEQLHRTYQFLGNTCFQIGELLNASGGSSAPGGQKEKLKERENEAYDAAESVRQELLRATREHAQHARSNINRRRADWTLQDWQVEHNFDVGGGIAVAPHFSRLQALQQLLDENAKVLLLWRDRILERITKDINREIDQQNEADDQYKDNLDAQHEAEALLEMYRVLMAERELILTGKHVVNSTSKPQLFATLETVVREARRNELLGLGRTQEEEEALDAQRVQLEHFKALDDVRNQVKLRGGTPSVADTIVSLRDSADRISNPEETLLLREATLDAREMLSRQTKLLDSAKRDANLMSALYNGRSAYFEQLQSLSDMVTDVPTNNPLHDISKCKAEEEAAHLKIGTLSRRLRYLQHLNSSREVEDQDSEVQECFMCTDVIRRGVLTDKCGHVACESCFNEWLKSKRTCPMCNTKLVGPADFHRIVYRQLSPGVEQRSSVQTLNLQHFNCLQGDPRKDIEVQSATGRFGSKMDLLVKHIQYIQRTTGEKSVVFSSFTRGLDLVEQALRANAIRSVRLQGSGSVAGAAAQRFRTEPELGVFLLHSEGQSSGLNLLCASNVFLLEPLVNHALELQAIGRIHRIGQPRKTHVFTYFVLDTVEENIIALSQRKGHSLYEMCQHRQQEDPALFTVQASQNQPPTHRAARGDFVSSVDDLFVCFFAS</sequence>
<dbReference type="HOGENOM" id="CLU_001592_2_0_1"/>
<feature type="region of interest" description="Disordered" evidence="5">
    <location>
        <begin position="185"/>
        <end position="206"/>
    </location>
</feature>
<dbReference type="Gene3D" id="3.40.50.10810">
    <property type="entry name" value="Tandem AAA-ATPase domain"/>
    <property type="match status" value="1"/>
</dbReference>
<dbReference type="GO" id="GO:0000209">
    <property type="term" value="P:protein polyubiquitination"/>
    <property type="evidence" value="ECO:0007669"/>
    <property type="project" value="TreeGrafter"/>
</dbReference>
<evidence type="ECO:0000313" key="9">
    <source>
        <dbReference type="Proteomes" id="UP000027361"/>
    </source>
</evidence>
<dbReference type="EMBL" id="JMSN01000145">
    <property type="protein sequence ID" value="KDN37235.1"/>
    <property type="molecule type" value="Genomic_DNA"/>
</dbReference>
<protein>
    <recommendedName>
        <fullName evidence="10">RING-type domain-containing protein</fullName>
    </recommendedName>
</protein>
<dbReference type="InterPro" id="IPR013083">
    <property type="entry name" value="Znf_RING/FYVE/PHD"/>
</dbReference>
<keyword evidence="4" id="KW-0479">Metal-binding</keyword>
<dbReference type="GeneID" id="25265401"/>
<dbReference type="OMA" id="KAVFFCA"/>
<dbReference type="GO" id="GO:0005634">
    <property type="term" value="C:nucleus"/>
    <property type="evidence" value="ECO:0007669"/>
    <property type="project" value="TreeGrafter"/>
</dbReference>
<accession>A0A066VF59</accession>